<dbReference type="GO" id="GO:0005506">
    <property type="term" value="F:iron ion binding"/>
    <property type="evidence" value="ECO:0007669"/>
    <property type="project" value="InterPro"/>
</dbReference>
<organism evidence="8 9">
    <name type="scientific">Rhizobium loti</name>
    <name type="common">Mesorhizobium loti</name>
    <dbReference type="NCBI Taxonomy" id="381"/>
    <lineage>
        <taxon>Bacteria</taxon>
        <taxon>Pseudomonadati</taxon>
        <taxon>Pseudomonadota</taxon>
        <taxon>Alphaproteobacteria</taxon>
        <taxon>Hyphomicrobiales</taxon>
        <taxon>Phyllobacteriaceae</taxon>
        <taxon>Mesorhizobium</taxon>
    </lineage>
</organism>
<accession>A0A1A5I094</accession>
<dbReference type="InterPro" id="IPR050307">
    <property type="entry name" value="Sterol_Desaturase_Related"/>
</dbReference>
<feature type="transmembrane region" description="Helical" evidence="6">
    <location>
        <begin position="43"/>
        <end position="65"/>
    </location>
</feature>
<gene>
    <name evidence="8" type="ORF">BAE39_24955</name>
</gene>
<name>A0A1A5I094_RHILI</name>
<proteinExistence type="predicted"/>
<dbReference type="GO" id="GO:0016491">
    <property type="term" value="F:oxidoreductase activity"/>
    <property type="evidence" value="ECO:0007669"/>
    <property type="project" value="InterPro"/>
</dbReference>
<sequence>MEPMDLFGLKSLLICALIFVPLEHMLALRTQQKIFRKGIGTDVIYAVVNGAFLKICIILMAAAAMGVSASLVPEKVTMTVSGQATWLQVVEIIIVADLGVYASHRAFHAIPALWRFHAIHHGIEELDWMVSFRAHPVDQIITKAVSLLPVFFLGFSSEAITVYFIIATGHALFLHSNVRVNFGPLKWVIASPQFHHWHHADQRDAYDKNFASHLAVIDALFGTFHIPGSRMPEKYGVDEPIPTDYIGQHGYPFVRGTQQGRNTGDAVVKPTPEEVARR</sequence>
<dbReference type="OrthoDB" id="9770329at2"/>
<comment type="caution">
    <text evidence="8">The sequence shown here is derived from an EMBL/GenBank/DDBJ whole genome shotgun (WGS) entry which is preliminary data.</text>
</comment>
<keyword evidence="2 6" id="KW-0812">Transmembrane</keyword>
<feature type="domain" description="Fatty acid hydroxylase" evidence="7">
    <location>
        <begin position="92"/>
        <end position="223"/>
    </location>
</feature>
<evidence type="ECO:0000256" key="6">
    <source>
        <dbReference type="SAM" id="Phobius"/>
    </source>
</evidence>
<dbReference type="Proteomes" id="UP000093748">
    <property type="component" value="Unassembled WGS sequence"/>
</dbReference>
<reference evidence="9" key="1">
    <citation type="submission" date="2016-06" db="EMBL/GenBank/DDBJ databases">
        <title>NZP2037 Pacbio-Illumina hybrid assembly.</title>
        <authorList>
            <person name="Ramsay J.P."/>
        </authorList>
    </citation>
    <scope>NUCLEOTIDE SEQUENCE [LARGE SCALE GENOMIC DNA]</scope>
    <source>
        <strain evidence="9">R7ANS::ICEMlSym2042</strain>
    </source>
</reference>
<keyword evidence="4 6" id="KW-0472">Membrane</keyword>
<dbReference type="EMBL" id="LZTJ01000034">
    <property type="protein sequence ID" value="OBP69602.1"/>
    <property type="molecule type" value="Genomic_DNA"/>
</dbReference>
<feature type="transmembrane region" description="Helical" evidence="6">
    <location>
        <begin position="85"/>
        <end position="103"/>
    </location>
</feature>
<evidence type="ECO:0000256" key="4">
    <source>
        <dbReference type="ARBA" id="ARBA00023136"/>
    </source>
</evidence>
<dbReference type="AlphaFoldDB" id="A0A1A5I094"/>
<evidence type="ECO:0000256" key="2">
    <source>
        <dbReference type="ARBA" id="ARBA00022692"/>
    </source>
</evidence>
<evidence type="ECO:0000259" key="7">
    <source>
        <dbReference type="Pfam" id="PF04116"/>
    </source>
</evidence>
<comment type="subcellular location">
    <subcellularLocation>
        <location evidence="1">Membrane</location>
    </subcellularLocation>
</comment>
<evidence type="ECO:0000256" key="1">
    <source>
        <dbReference type="ARBA" id="ARBA00004370"/>
    </source>
</evidence>
<dbReference type="GO" id="GO:0016020">
    <property type="term" value="C:membrane"/>
    <property type="evidence" value="ECO:0007669"/>
    <property type="project" value="UniProtKB-SubCell"/>
</dbReference>
<dbReference type="GO" id="GO:0008610">
    <property type="term" value="P:lipid biosynthetic process"/>
    <property type="evidence" value="ECO:0007669"/>
    <property type="project" value="InterPro"/>
</dbReference>
<evidence type="ECO:0000256" key="5">
    <source>
        <dbReference type="SAM" id="MobiDB-lite"/>
    </source>
</evidence>
<keyword evidence="3 6" id="KW-1133">Transmembrane helix</keyword>
<dbReference type="InterPro" id="IPR006694">
    <property type="entry name" value="Fatty_acid_hydroxylase"/>
</dbReference>
<feature type="region of interest" description="Disordered" evidence="5">
    <location>
        <begin position="257"/>
        <end position="278"/>
    </location>
</feature>
<evidence type="ECO:0000313" key="8">
    <source>
        <dbReference type="EMBL" id="OBP69602.1"/>
    </source>
</evidence>
<feature type="transmembrane region" description="Helical" evidence="6">
    <location>
        <begin position="6"/>
        <end position="22"/>
    </location>
</feature>
<dbReference type="Pfam" id="PF04116">
    <property type="entry name" value="FA_hydroxylase"/>
    <property type="match status" value="1"/>
</dbReference>
<protein>
    <submittedName>
        <fullName evidence="8">Fatty acid hydroxylase</fullName>
    </submittedName>
</protein>
<evidence type="ECO:0000256" key="3">
    <source>
        <dbReference type="ARBA" id="ARBA00022989"/>
    </source>
</evidence>
<dbReference type="PANTHER" id="PTHR11863">
    <property type="entry name" value="STEROL DESATURASE"/>
    <property type="match status" value="1"/>
</dbReference>
<evidence type="ECO:0000313" key="9">
    <source>
        <dbReference type="Proteomes" id="UP000093748"/>
    </source>
</evidence>